<evidence type="ECO:0000256" key="3">
    <source>
        <dbReference type="ARBA" id="ARBA00022692"/>
    </source>
</evidence>
<evidence type="ECO:0000313" key="8">
    <source>
        <dbReference type="Proteomes" id="UP000265200"/>
    </source>
</evidence>
<comment type="subcellular location">
    <subcellularLocation>
        <location evidence="1">Membrane</location>
        <topology evidence="1">Multi-pass membrane protein</topology>
    </subcellularLocation>
</comment>
<name>A0A3P9H752_ORYLA</name>
<dbReference type="Ensembl" id="ENSORLT00015008985.1">
    <property type="protein sequence ID" value="ENSORLP00015003611.1"/>
    <property type="gene ID" value="ENSORLG00015004360.1"/>
</dbReference>
<evidence type="ECO:0000256" key="4">
    <source>
        <dbReference type="ARBA" id="ARBA00022989"/>
    </source>
</evidence>
<evidence type="ECO:0000256" key="2">
    <source>
        <dbReference type="ARBA" id="ARBA00005787"/>
    </source>
</evidence>
<accession>A0A3P9H752</accession>
<dbReference type="PANTHER" id="PTHR31548:SF3">
    <property type="entry name" value="CLARIN-3"/>
    <property type="match status" value="1"/>
</dbReference>
<dbReference type="PANTHER" id="PTHR31548">
    <property type="entry name" value="CLARIN"/>
    <property type="match status" value="1"/>
</dbReference>
<dbReference type="Pfam" id="PF25807">
    <property type="entry name" value="Clarin-2"/>
    <property type="match status" value="1"/>
</dbReference>
<dbReference type="GO" id="GO:0007605">
    <property type="term" value="P:sensory perception of sound"/>
    <property type="evidence" value="ECO:0007669"/>
    <property type="project" value="UniProtKB-ARBA"/>
</dbReference>
<evidence type="ECO:0000313" key="7">
    <source>
        <dbReference type="Ensembl" id="ENSORLP00015003611.1"/>
    </source>
</evidence>
<evidence type="ECO:0000256" key="5">
    <source>
        <dbReference type="ARBA" id="ARBA00023136"/>
    </source>
</evidence>
<reference evidence="7 8" key="2">
    <citation type="submission" date="2017-04" db="EMBL/GenBank/DDBJ databases">
        <title>CpG methylation of centromeres and impact of large insertions on vertebrate speciation.</title>
        <authorList>
            <person name="Ichikawa K."/>
            <person name="Yoshimura J."/>
            <person name="Morishita S."/>
        </authorList>
    </citation>
    <scope>NUCLEOTIDE SEQUENCE</scope>
    <source>
        <strain evidence="7 8">HSOK</strain>
    </source>
</reference>
<feature type="transmembrane region" description="Helical" evidence="6">
    <location>
        <begin position="182"/>
        <end position="204"/>
    </location>
</feature>
<reference key="1">
    <citation type="journal article" date="2007" name="Nature">
        <title>The medaka draft genome and insights into vertebrate genome evolution.</title>
        <authorList>
            <person name="Kasahara M."/>
            <person name="Naruse K."/>
            <person name="Sasaki S."/>
            <person name="Nakatani Y."/>
            <person name="Qu W."/>
            <person name="Ahsan B."/>
            <person name="Yamada T."/>
            <person name="Nagayasu Y."/>
            <person name="Doi K."/>
            <person name="Kasai Y."/>
            <person name="Jindo T."/>
            <person name="Kobayashi D."/>
            <person name="Shimada A."/>
            <person name="Toyoda A."/>
            <person name="Kuroki Y."/>
            <person name="Fujiyama A."/>
            <person name="Sasaki T."/>
            <person name="Shimizu A."/>
            <person name="Asakawa S."/>
            <person name="Shimizu N."/>
            <person name="Hashimoto S."/>
            <person name="Yang J."/>
            <person name="Lee Y."/>
            <person name="Matsushima K."/>
            <person name="Sugano S."/>
            <person name="Sakaizumi M."/>
            <person name="Narita T."/>
            <person name="Ohishi K."/>
            <person name="Haga S."/>
            <person name="Ohta F."/>
            <person name="Nomoto H."/>
            <person name="Nogata K."/>
            <person name="Morishita T."/>
            <person name="Endo T."/>
            <person name="Shin-I T."/>
            <person name="Takeda H."/>
            <person name="Morishita S."/>
            <person name="Kohara Y."/>
        </authorList>
    </citation>
    <scope>NUCLEOTIDE SEQUENCE [LARGE SCALE GENOMIC DNA]</scope>
    <source>
        <strain>Hd-rR</strain>
    </source>
</reference>
<evidence type="ECO:0000256" key="1">
    <source>
        <dbReference type="ARBA" id="ARBA00004141"/>
    </source>
</evidence>
<dbReference type="AlphaFoldDB" id="A0A3P9H752"/>
<feature type="transmembrane region" description="Helical" evidence="6">
    <location>
        <begin position="91"/>
        <end position="116"/>
    </location>
</feature>
<dbReference type="GO" id="GO:0016020">
    <property type="term" value="C:membrane"/>
    <property type="evidence" value="ECO:0007669"/>
    <property type="project" value="UniProtKB-SubCell"/>
</dbReference>
<feature type="transmembrane region" description="Helical" evidence="6">
    <location>
        <begin position="128"/>
        <end position="152"/>
    </location>
</feature>
<keyword evidence="5 6" id="KW-0472">Membrane</keyword>
<comment type="similarity">
    <text evidence="2">Belongs to the clarin family.</text>
</comment>
<protein>
    <submittedName>
        <fullName evidence="7">Clarin 3</fullName>
    </submittedName>
</protein>
<dbReference type="InterPro" id="IPR026748">
    <property type="entry name" value="Clarin"/>
</dbReference>
<proteinExistence type="inferred from homology"/>
<organism evidence="7 8">
    <name type="scientific">Oryzias latipes</name>
    <name type="common">Japanese rice fish</name>
    <name type="synonym">Japanese killifish</name>
    <dbReference type="NCBI Taxonomy" id="8090"/>
    <lineage>
        <taxon>Eukaryota</taxon>
        <taxon>Metazoa</taxon>
        <taxon>Chordata</taxon>
        <taxon>Craniata</taxon>
        <taxon>Vertebrata</taxon>
        <taxon>Euteleostomi</taxon>
        <taxon>Actinopterygii</taxon>
        <taxon>Neopterygii</taxon>
        <taxon>Teleostei</taxon>
        <taxon>Neoteleostei</taxon>
        <taxon>Acanthomorphata</taxon>
        <taxon>Ovalentaria</taxon>
        <taxon>Atherinomorphae</taxon>
        <taxon>Beloniformes</taxon>
        <taxon>Adrianichthyidae</taxon>
        <taxon>Oryziinae</taxon>
        <taxon>Oryzias</taxon>
    </lineage>
</organism>
<evidence type="ECO:0000256" key="6">
    <source>
        <dbReference type="SAM" id="Phobius"/>
    </source>
</evidence>
<dbReference type="Proteomes" id="UP000265200">
    <property type="component" value="Chromosome 19"/>
</dbReference>
<sequence length="229" mass="24842">MPSSKKILYFISSAVSTAVSVGLLGFGMSQEWSTTTVLCARDGTDEFNGTAAVTMGLFNGSLFRDNCPGFQTEASFSAFDKLLETGGAPPALHFLSVILLALCLLFSAGSILLSLYNSVSNPYQTCMGYVGVYACSSLSACLSVLVLILFVINVSVTNLAEEVVFTIVREVELGKKSVEMKVGYYLVIPYTVLSLVAIGLIYFYEHAAYTHKQEQEKPTEDAPMETMMY</sequence>
<keyword evidence="3 6" id="KW-0812">Transmembrane</keyword>
<reference evidence="7" key="3">
    <citation type="submission" date="2025-08" db="UniProtKB">
        <authorList>
            <consortium name="Ensembl"/>
        </authorList>
    </citation>
    <scope>IDENTIFICATION</scope>
    <source>
        <strain evidence="7">HSOK</strain>
    </source>
</reference>
<reference evidence="7" key="4">
    <citation type="submission" date="2025-09" db="UniProtKB">
        <authorList>
            <consortium name="Ensembl"/>
        </authorList>
    </citation>
    <scope>IDENTIFICATION</scope>
    <source>
        <strain evidence="7">HSOK</strain>
    </source>
</reference>
<feature type="transmembrane region" description="Helical" evidence="6">
    <location>
        <begin position="7"/>
        <end position="28"/>
    </location>
</feature>
<keyword evidence="4 6" id="KW-1133">Transmembrane helix</keyword>